<dbReference type="EMBL" id="JAGMUV010000002">
    <property type="protein sequence ID" value="KAH7170673.1"/>
    <property type="molecule type" value="Genomic_DNA"/>
</dbReference>
<evidence type="ECO:0000313" key="2">
    <source>
        <dbReference type="Proteomes" id="UP000738349"/>
    </source>
</evidence>
<gene>
    <name evidence="1" type="ORF">EDB81DRAFT_175559</name>
</gene>
<sequence>MPRDMKIHGHYSQRVTPKVRNLRTGPQPPNSTCPIIYCSGRARPHRPVRAAYCVGHRLVLSGYTVYPCDERSLVFVVGLVLSITPVHPSKAGEQTSHRVSTQYHFMRHLQFRHAAGWEFIMGSLASLLHNLAQITASISIRVTPMMAPADPRWRNQPRHQADSQAYHEAEYRKVGAIALATLRTAIAP</sequence>
<evidence type="ECO:0000313" key="1">
    <source>
        <dbReference type="EMBL" id="KAH7170673.1"/>
    </source>
</evidence>
<dbReference type="Proteomes" id="UP000738349">
    <property type="component" value="Unassembled WGS sequence"/>
</dbReference>
<organism evidence="1 2">
    <name type="scientific">Dactylonectria macrodidyma</name>
    <dbReference type="NCBI Taxonomy" id="307937"/>
    <lineage>
        <taxon>Eukaryota</taxon>
        <taxon>Fungi</taxon>
        <taxon>Dikarya</taxon>
        <taxon>Ascomycota</taxon>
        <taxon>Pezizomycotina</taxon>
        <taxon>Sordariomycetes</taxon>
        <taxon>Hypocreomycetidae</taxon>
        <taxon>Hypocreales</taxon>
        <taxon>Nectriaceae</taxon>
        <taxon>Dactylonectria</taxon>
    </lineage>
</organism>
<name>A0A9P9JHE6_9HYPO</name>
<dbReference type="AlphaFoldDB" id="A0A9P9JHE6"/>
<protein>
    <submittedName>
        <fullName evidence="1">Uncharacterized protein</fullName>
    </submittedName>
</protein>
<keyword evidence="2" id="KW-1185">Reference proteome</keyword>
<proteinExistence type="predicted"/>
<accession>A0A9P9JHE6</accession>
<reference evidence="1" key="1">
    <citation type="journal article" date="2021" name="Nat. Commun.">
        <title>Genetic determinants of endophytism in the Arabidopsis root mycobiome.</title>
        <authorList>
            <person name="Mesny F."/>
            <person name="Miyauchi S."/>
            <person name="Thiergart T."/>
            <person name="Pickel B."/>
            <person name="Atanasova L."/>
            <person name="Karlsson M."/>
            <person name="Huettel B."/>
            <person name="Barry K.W."/>
            <person name="Haridas S."/>
            <person name="Chen C."/>
            <person name="Bauer D."/>
            <person name="Andreopoulos W."/>
            <person name="Pangilinan J."/>
            <person name="LaButti K."/>
            <person name="Riley R."/>
            <person name="Lipzen A."/>
            <person name="Clum A."/>
            <person name="Drula E."/>
            <person name="Henrissat B."/>
            <person name="Kohler A."/>
            <person name="Grigoriev I.V."/>
            <person name="Martin F.M."/>
            <person name="Hacquard S."/>
        </authorList>
    </citation>
    <scope>NUCLEOTIDE SEQUENCE</scope>
    <source>
        <strain evidence="1">MPI-CAGE-AT-0147</strain>
    </source>
</reference>
<comment type="caution">
    <text evidence="1">The sequence shown here is derived from an EMBL/GenBank/DDBJ whole genome shotgun (WGS) entry which is preliminary data.</text>
</comment>